<evidence type="ECO:0000313" key="1">
    <source>
        <dbReference type="EMBL" id="MFD1548023.1"/>
    </source>
</evidence>
<name>A0ABW4H055_9ACTN</name>
<dbReference type="EMBL" id="JBHUCM010000095">
    <property type="protein sequence ID" value="MFD1548023.1"/>
    <property type="molecule type" value="Genomic_DNA"/>
</dbReference>
<proteinExistence type="predicted"/>
<dbReference type="RefSeq" id="WP_219539897.1">
    <property type="nucleotide sequence ID" value="NZ_JAHKRM010000087.1"/>
</dbReference>
<accession>A0ABW4H055</accession>
<dbReference type="Proteomes" id="UP001597097">
    <property type="component" value="Unassembled WGS sequence"/>
</dbReference>
<protein>
    <submittedName>
        <fullName evidence="1">Uncharacterized protein</fullName>
    </submittedName>
</protein>
<reference evidence="2" key="1">
    <citation type="journal article" date="2019" name="Int. J. Syst. Evol. Microbiol.">
        <title>The Global Catalogue of Microorganisms (GCM) 10K type strain sequencing project: providing services to taxonomists for standard genome sequencing and annotation.</title>
        <authorList>
            <consortium name="The Broad Institute Genomics Platform"/>
            <consortium name="The Broad Institute Genome Sequencing Center for Infectious Disease"/>
            <person name="Wu L."/>
            <person name="Ma J."/>
        </authorList>
    </citation>
    <scope>NUCLEOTIDE SEQUENCE [LARGE SCALE GENOMIC DNA]</scope>
    <source>
        <strain evidence="2">CGMCC 1.15399</strain>
    </source>
</reference>
<sequence length="90" mass="9688">MNLGSSLEYLWKATFCCHAADDPAAEEWVAVKALVLLAGRAAEAAGQIRAQADTEDLDTERRCGAEASIGYLRAKQEFLRYGRALAAGGR</sequence>
<comment type="caution">
    <text evidence="1">The sequence shown here is derived from an EMBL/GenBank/DDBJ whole genome shotgun (WGS) entry which is preliminary data.</text>
</comment>
<gene>
    <name evidence="1" type="ORF">ACFSJ0_64120</name>
</gene>
<keyword evidence="2" id="KW-1185">Reference proteome</keyword>
<organism evidence="1 2">
    <name type="scientific">Nonomuraea guangzhouensis</name>
    <dbReference type="NCBI Taxonomy" id="1291555"/>
    <lineage>
        <taxon>Bacteria</taxon>
        <taxon>Bacillati</taxon>
        <taxon>Actinomycetota</taxon>
        <taxon>Actinomycetes</taxon>
        <taxon>Streptosporangiales</taxon>
        <taxon>Streptosporangiaceae</taxon>
        <taxon>Nonomuraea</taxon>
    </lineage>
</organism>
<evidence type="ECO:0000313" key="2">
    <source>
        <dbReference type="Proteomes" id="UP001597097"/>
    </source>
</evidence>